<dbReference type="SMART" id="SM00487">
    <property type="entry name" value="DEXDc"/>
    <property type="match status" value="1"/>
</dbReference>
<keyword evidence="11" id="KW-0496">Mitochondrion</keyword>
<dbReference type="InterPro" id="IPR027417">
    <property type="entry name" value="P-loop_NTPase"/>
</dbReference>
<dbReference type="InterPro" id="IPR014001">
    <property type="entry name" value="Helicase_ATP-bd"/>
</dbReference>
<dbReference type="GO" id="GO:0009083">
    <property type="term" value="P:branched-chain amino acid catabolic process"/>
    <property type="evidence" value="ECO:0007669"/>
    <property type="project" value="TreeGrafter"/>
</dbReference>
<comment type="similarity">
    <text evidence="3">Belongs to the BCKDHA family.</text>
</comment>
<dbReference type="Gene3D" id="3.40.50.970">
    <property type="match status" value="1"/>
</dbReference>
<evidence type="ECO:0000256" key="3">
    <source>
        <dbReference type="ARBA" id="ARBA00008646"/>
    </source>
</evidence>
<dbReference type="GeneID" id="27692247"/>
<dbReference type="GO" id="GO:0005759">
    <property type="term" value="C:mitochondrial matrix"/>
    <property type="evidence" value="ECO:0007669"/>
    <property type="project" value="UniProtKB-SubCell"/>
</dbReference>
<dbReference type="Pfam" id="PF00271">
    <property type="entry name" value="Helicase_C"/>
    <property type="match status" value="1"/>
</dbReference>
<dbReference type="OrthoDB" id="3845at2759"/>
<evidence type="ECO:0000313" key="16">
    <source>
        <dbReference type="Proteomes" id="UP000053201"/>
    </source>
</evidence>
<dbReference type="eggNOG" id="KOG0342">
    <property type="taxonomic scope" value="Eukaryota"/>
</dbReference>
<dbReference type="PROSITE" id="PS51194">
    <property type="entry name" value="HELICASE_CTER"/>
    <property type="match status" value="1"/>
</dbReference>
<dbReference type="FunFam" id="3.40.50.970:FF:000015">
    <property type="entry name" value="2-oxoisovalerate dehydrogenase subunit alpha"/>
    <property type="match status" value="1"/>
</dbReference>
<dbReference type="SUPFAM" id="SSF52540">
    <property type="entry name" value="P-loop containing nucleoside triphosphate hydrolases"/>
    <property type="match status" value="1"/>
</dbReference>
<dbReference type="VEuPathDB" id="FungiDB:SPPG_09122"/>
<keyword evidence="9" id="KW-0630">Potassium</keyword>
<evidence type="ECO:0000256" key="11">
    <source>
        <dbReference type="ARBA" id="ARBA00023128"/>
    </source>
</evidence>
<dbReference type="EMBL" id="KQ257454">
    <property type="protein sequence ID" value="KND01747.1"/>
    <property type="molecule type" value="Genomic_DNA"/>
</dbReference>
<dbReference type="InterPro" id="IPR011545">
    <property type="entry name" value="DEAD/DEAH_box_helicase_dom"/>
</dbReference>
<dbReference type="SMART" id="SM00490">
    <property type="entry name" value="HELICc"/>
    <property type="match status" value="1"/>
</dbReference>
<gene>
    <name evidence="15" type="ORF">SPPG_09122</name>
</gene>
<dbReference type="EC" id="1.2.4.4" evidence="4"/>
<dbReference type="Proteomes" id="UP000053201">
    <property type="component" value="Unassembled WGS sequence"/>
</dbReference>
<feature type="domain" description="Helicase C-terminal" evidence="14">
    <location>
        <begin position="334"/>
        <end position="498"/>
    </location>
</feature>
<keyword evidence="5" id="KW-0479">Metal-binding</keyword>
<dbReference type="GO" id="GO:0003676">
    <property type="term" value="F:nucleic acid binding"/>
    <property type="evidence" value="ECO:0007669"/>
    <property type="project" value="InterPro"/>
</dbReference>
<dbReference type="AlphaFoldDB" id="A0A0L0HKV8"/>
<dbReference type="Gene3D" id="3.40.50.300">
    <property type="entry name" value="P-loop containing nucleotide triphosphate hydrolases"/>
    <property type="match status" value="2"/>
</dbReference>
<dbReference type="InParanoid" id="A0A0L0HKV8"/>
<comment type="subcellular location">
    <subcellularLocation>
        <location evidence="2">Mitochondrion matrix</location>
    </subcellularLocation>
</comment>
<keyword evidence="8" id="KW-0809">Transit peptide</keyword>
<evidence type="ECO:0000256" key="9">
    <source>
        <dbReference type="ARBA" id="ARBA00022958"/>
    </source>
</evidence>
<protein>
    <recommendedName>
        <fullName evidence="4">3-methyl-2-oxobutanoate dehydrogenase (2-methylpropanoyl-transferring)</fullName>
        <ecNumber evidence="4">1.2.4.4</ecNumber>
    </recommendedName>
    <alternativeName>
        <fullName evidence="12">Branched-chain alpha-keto acid dehydrogenase E1 component alpha chain</fullName>
    </alternativeName>
</protein>
<dbReference type="eggNOG" id="KOG1182">
    <property type="taxonomic scope" value="Eukaryota"/>
</dbReference>
<keyword evidence="6" id="KW-0547">Nucleotide-binding</keyword>
<keyword evidence="16" id="KW-1185">Reference proteome</keyword>
<dbReference type="InterPro" id="IPR050771">
    <property type="entry name" value="Alpha-ketoacid_DH_E1_comp"/>
</dbReference>
<evidence type="ECO:0000259" key="14">
    <source>
        <dbReference type="PROSITE" id="PS51194"/>
    </source>
</evidence>
<accession>A0A0L0HKV8</accession>
<evidence type="ECO:0000256" key="1">
    <source>
        <dbReference type="ARBA" id="ARBA00001964"/>
    </source>
</evidence>
<comment type="cofactor">
    <cofactor evidence="1">
        <name>thiamine diphosphate</name>
        <dbReference type="ChEBI" id="CHEBI:58937"/>
    </cofactor>
</comment>
<dbReference type="PROSITE" id="PS51192">
    <property type="entry name" value="HELICASE_ATP_BIND_1"/>
    <property type="match status" value="1"/>
</dbReference>
<organism evidence="15 16">
    <name type="scientific">Spizellomyces punctatus (strain DAOM BR117)</name>
    <dbReference type="NCBI Taxonomy" id="645134"/>
    <lineage>
        <taxon>Eukaryota</taxon>
        <taxon>Fungi</taxon>
        <taxon>Fungi incertae sedis</taxon>
        <taxon>Chytridiomycota</taxon>
        <taxon>Chytridiomycota incertae sedis</taxon>
        <taxon>Chytridiomycetes</taxon>
        <taxon>Spizellomycetales</taxon>
        <taxon>Spizellomycetaceae</taxon>
        <taxon>Spizellomyces</taxon>
    </lineage>
</organism>
<dbReference type="GO" id="GO:0005524">
    <property type="term" value="F:ATP binding"/>
    <property type="evidence" value="ECO:0007669"/>
    <property type="project" value="UniProtKB-KW"/>
</dbReference>
<evidence type="ECO:0000256" key="8">
    <source>
        <dbReference type="ARBA" id="ARBA00022946"/>
    </source>
</evidence>
<evidence type="ECO:0000256" key="2">
    <source>
        <dbReference type="ARBA" id="ARBA00004305"/>
    </source>
</evidence>
<evidence type="ECO:0000256" key="7">
    <source>
        <dbReference type="ARBA" id="ARBA00022840"/>
    </source>
</evidence>
<evidence type="ECO:0000256" key="10">
    <source>
        <dbReference type="ARBA" id="ARBA00023002"/>
    </source>
</evidence>
<evidence type="ECO:0000259" key="13">
    <source>
        <dbReference type="PROSITE" id="PS51192"/>
    </source>
</evidence>
<evidence type="ECO:0000256" key="12">
    <source>
        <dbReference type="ARBA" id="ARBA00031050"/>
    </source>
</evidence>
<feature type="domain" description="Helicase ATP-binding" evidence="13">
    <location>
        <begin position="125"/>
        <end position="307"/>
    </location>
</feature>
<evidence type="ECO:0000256" key="4">
    <source>
        <dbReference type="ARBA" id="ARBA00012277"/>
    </source>
</evidence>
<dbReference type="RefSeq" id="XP_016609786.1">
    <property type="nucleotide sequence ID" value="XM_016757279.1"/>
</dbReference>
<dbReference type="PANTHER" id="PTHR43380">
    <property type="entry name" value="2-OXOISOVALERATE DEHYDROGENASE SUBUNIT ALPHA, MITOCHONDRIAL"/>
    <property type="match status" value="1"/>
</dbReference>
<evidence type="ECO:0000256" key="5">
    <source>
        <dbReference type="ARBA" id="ARBA00022723"/>
    </source>
</evidence>
<dbReference type="Pfam" id="PF00676">
    <property type="entry name" value="E1_dh"/>
    <property type="match status" value="1"/>
</dbReference>
<dbReference type="InterPro" id="IPR001650">
    <property type="entry name" value="Helicase_C-like"/>
</dbReference>
<keyword evidence="10" id="KW-0560">Oxidoreductase</keyword>
<dbReference type="GO" id="GO:0003863">
    <property type="term" value="F:branched-chain 2-oxo acid dehydrogenase activity"/>
    <property type="evidence" value="ECO:0007669"/>
    <property type="project" value="UniProtKB-EC"/>
</dbReference>
<dbReference type="InterPro" id="IPR001017">
    <property type="entry name" value="DH_E1"/>
</dbReference>
<proteinExistence type="inferred from homology"/>
<sequence length="1003" mass="110988">MQSHLPLRLWRLSGGRLLAFPKGSLVRGALQQPCSSKALIRLFHAKVPALGAPHAVLREDDVIDAVNSFGSVSYTVGKTERSTEREPKAAEGTFASVPALSAPTLKALHSDFKYTSMSPVQKAVLSLLPTEKDLLVRAKTGTGKTLAFLIAALESAIARRQGRRFNEKSITVLVLSPTRELALQITDEAKRLLGPHRYRVATAVGGPGRNRFISLIKSRQRTDVLIATPGRLLDMLENVPEFQSKCEGLETLIFDEADQLLEMGFRDSISAIVEKLPSQRQTFMFSATLSSGIQAIAKKTLQPGYDYIDTVPANETPTHLKVRQTYAILPYSQQLSVLYDIIQQHRQSNPAAKIIVFFPTTKVVSYLAGVFNDIPGMDVMEIHSKLTQVHRTRVAQRFRRAHSAVLFTSDVSARGVDYPGVTLVVQMGMPTSSDQYIHRVGRTGRAGASGEGIIILSPYEKRFLDSLKDVPIKQDMRYGPQAPAARNEEVKQLLEDAMRHAPKEAAMECYSAYIGFHKQNGALLGISKETMIKGANDFATGIAPSTMRPALRPVLSSLARRTSTNNIVGGLSASFALQRSQGLSTATRPLLQASAAATAPSAPSSPQTRVLFPGATDSHYTEQLQFVRDYPSLPTYRVLDLEGNVLNPSEDPQLSKEECLKMYTSMLTLNSMDLILYEAQRQGRISFYMTSYGEEATHMGSAAALTLDDIVYGQYREAGVLLYRGFTIEQFMNQCYSNELDLGKGRQMPVHYGSKALNFQTISSPLGTQLPQAAGSAYALKRTGKDACVICFFGEGAASEGDFHAALNIAATTESPVLFFCRNNGYAISTPAKEQYRGDGIASRGHGYGMDTVRVDGNDALAVYNVVKEARRRAITEERPILIEALTYRVGHHSTSDDSSAYRSKTEVSDWMKQDSPIVRFRKYIENKGWWNEEQEQSFRKTIRSKILKEFAAAEKVKKPSLEHLFTDVYAGEQPWNLKEQEQELHRLIEKFPAHYDTNGHAK</sequence>
<dbReference type="STRING" id="645134.A0A0L0HKV8"/>
<dbReference type="SUPFAM" id="SSF52518">
    <property type="entry name" value="Thiamin diphosphate-binding fold (THDP-binding)"/>
    <property type="match status" value="1"/>
</dbReference>
<reference evidence="15 16" key="1">
    <citation type="submission" date="2009-08" db="EMBL/GenBank/DDBJ databases">
        <title>The Genome Sequence of Spizellomyces punctatus strain DAOM BR117.</title>
        <authorList>
            <consortium name="The Broad Institute Genome Sequencing Platform"/>
            <person name="Russ C."/>
            <person name="Cuomo C."/>
            <person name="Shea T."/>
            <person name="Young S.K."/>
            <person name="Zeng Q."/>
            <person name="Koehrsen M."/>
            <person name="Haas B."/>
            <person name="Borodovsky M."/>
            <person name="Guigo R."/>
            <person name="Alvarado L."/>
            <person name="Berlin A."/>
            <person name="Bochicchio J."/>
            <person name="Borenstein D."/>
            <person name="Chapman S."/>
            <person name="Chen Z."/>
            <person name="Engels R."/>
            <person name="Freedman E."/>
            <person name="Gellesch M."/>
            <person name="Goldberg J."/>
            <person name="Griggs A."/>
            <person name="Gujja S."/>
            <person name="Heiman D."/>
            <person name="Hepburn T."/>
            <person name="Howarth C."/>
            <person name="Jen D."/>
            <person name="Larson L."/>
            <person name="Lewis B."/>
            <person name="Mehta T."/>
            <person name="Park D."/>
            <person name="Pearson M."/>
            <person name="Roberts A."/>
            <person name="Saif S."/>
            <person name="Shenoy N."/>
            <person name="Sisk P."/>
            <person name="Stolte C."/>
            <person name="Sykes S."/>
            <person name="Thomson T."/>
            <person name="Walk T."/>
            <person name="White J."/>
            <person name="Yandava C."/>
            <person name="Burger G."/>
            <person name="Gray M.W."/>
            <person name="Holland P.W.H."/>
            <person name="King N."/>
            <person name="Lang F.B.F."/>
            <person name="Roger A.J."/>
            <person name="Ruiz-Trillo I."/>
            <person name="Lander E."/>
            <person name="Nusbaum C."/>
        </authorList>
    </citation>
    <scope>NUCLEOTIDE SEQUENCE [LARGE SCALE GENOMIC DNA]</scope>
    <source>
        <strain evidence="15 16">DAOM BR117</strain>
    </source>
</reference>
<dbReference type="CDD" id="cd02000">
    <property type="entry name" value="TPP_E1_PDC_ADC_BCADC"/>
    <property type="match status" value="1"/>
</dbReference>
<dbReference type="PANTHER" id="PTHR43380:SF1">
    <property type="entry name" value="2-OXOISOVALERATE DEHYDROGENASE SUBUNIT ALPHA, MITOCHONDRIAL"/>
    <property type="match status" value="1"/>
</dbReference>
<evidence type="ECO:0000256" key="6">
    <source>
        <dbReference type="ARBA" id="ARBA00022741"/>
    </source>
</evidence>
<dbReference type="CDD" id="cd18787">
    <property type="entry name" value="SF2_C_DEAD"/>
    <property type="match status" value="1"/>
</dbReference>
<dbReference type="GO" id="GO:0046872">
    <property type="term" value="F:metal ion binding"/>
    <property type="evidence" value="ECO:0007669"/>
    <property type="project" value="UniProtKB-KW"/>
</dbReference>
<dbReference type="InterPro" id="IPR029061">
    <property type="entry name" value="THDP-binding"/>
</dbReference>
<name>A0A0L0HKV8_SPIPD</name>
<evidence type="ECO:0000313" key="15">
    <source>
        <dbReference type="EMBL" id="KND01747.1"/>
    </source>
</evidence>
<keyword evidence="7" id="KW-0067">ATP-binding</keyword>
<dbReference type="Pfam" id="PF00270">
    <property type="entry name" value="DEAD"/>
    <property type="match status" value="1"/>
</dbReference>